<dbReference type="InterPro" id="IPR050813">
    <property type="entry name" value="Sigma-70_Factor"/>
</dbReference>
<evidence type="ECO:0000256" key="2">
    <source>
        <dbReference type="ARBA" id="ARBA00023015"/>
    </source>
</evidence>
<dbReference type="Pfam" id="PF04542">
    <property type="entry name" value="Sigma70_r2"/>
    <property type="match status" value="1"/>
</dbReference>
<evidence type="ECO:0000256" key="1">
    <source>
        <dbReference type="ARBA" id="ARBA00007788"/>
    </source>
</evidence>
<feature type="domain" description="RNA polymerase sigma-70 region 2" evidence="7">
    <location>
        <begin position="51"/>
        <end position="120"/>
    </location>
</feature>
<dbReference type="InterPro" id="IPR013325">
    <property type="entry name" value="RNA_pol_sigma_r2"/>
</dbReference>
<sequence>MNKPLRQDDTATARPANGTSQRRKGMLTREREEQLARAWREDGSVEARNTLVTAFSPLAVSMARRHSGSEGGVDPELVQHAYIGLLKAADRFEPDLGYRFSTYAAWWIRAELQDYRMANWSIVRRGNSSRARKVFANLGRLDQEASAPGEGGPEAERRIAETLGVNLSALDRLRQQFAGNDISLNRPAVGEDGDEAIALLPDDDSDVEGQVARKLDRRQFYDLLAKQLDRLPAREREIVIATHLADPPKTLESLAVRFDLSKERIRQLRERALDRLRSGLSEAYTLQERPF</sequence>
<evidence type="ECO:0000256" key="3">
    <source>
        <dbReference type="ARBA" id="ARBA00023082"/>
    </source>
</evidence>
<dbReference type="InterPro" id="IPR007630">
    <property type="entry name" value="RNA_pol_sigma70_r4"/>
</dbReference>
<proteinExistence type="inferred from homology"/>
<evidence type="ECO:0000313" key="10">
    <source>
        <dbReference type="Proteomes" id="UP000483078"/>
    </source>
</evidence>
<dbReference type="InterPro" id="IPR014284">
    <property type="entry name" value="RNA_pol_sigma-70_dom"/>
</dbReference>
<dbReference type="Gene3D" id="1.20.140.160">
    <property type="match status" value="1"/>
</dbReference>
<gene>
    <name evidence="9" type="ORF">FH759_06180</name>
</gene>
<keyword evidence="3" id="KW-0731">Sigma factor</keyword>
<dbReference type="SUPFAM" id="SSF88659">
    <property type="entry name" value="Sigma3 and sigma4 domains of RNA polymerase sigma factors"/>
    <property type="match status" value="1"/>
</dbReference>
<organism evidence="9 10">
    <name type="scientific">Sediminimonas qiaohouensis</name>
    <dbReference type="NCBI Taxonomy" id="552061"/>
    <lineage>
        <taxon>Bacteria</taxon>
        <taxon>Pseudomonadati</taxon>
        <taxon>Pseudomonadota</taxon>
        <taxon>Alphaproteobacteria</taxon>
        <taxon>Rhodobacterales</taxon>
        <taxon>Roseobacteraceae</taxon>
        <taxon>Sediminimonas</taxon>
    </lineage>
</organism>
<feature type="region of interest" description="Disordered" evidence="6">
    <location>
        <begin position="1"/>
        <end position="29"/>
    </location>
</feature>
<evidence type="ECO:0000256" key="4">
    <source>
        <dbReference type="ARBA" id="ARBA00023125"/>
    </source>
</evidence>
<dbReference type="RefSeq" id="WP_273248864.1">
    <property type="nucleotide sequence ID" value="NZ_VENJ01000006.1"/>
</dbReference>
<dbReference type="InterPro" id="IPR013324">
    <property type="entry name" value="RNA_pol_sigma_r3/r4-like"/>
</dbReference>
<evidence type="ECO:0000259" key="8">
    <source>
        <dbReference type="Pfam" id="PF04545"/>
    </source>
</evidence>
<dbReference type="NCBIfam" id="TIGR02937">
    <property type="entry name" value="sigma70-ECF"/>
    <property type="match status" value="1"/>
</dbReference>
<keyword evidence="2" id="KW-0805">Transcription regulation</keyword>
<dbReference type="GO" id="GO:0006352">
    <property type="term" value="P:DNA-templated transcription initiation"/>
    <property type="evidence" value="ECO:0007669"/>
    <property type="project" value="InterPro"/>
</dbReference>
<evidence type="ECO:0000256" key="5">
    <source>
        <dbReference type="ARBA" id="ARBA00023163"/>
    </source>
</evidence>
<comment type="similarity">
    <text evidence="1">Belongs to the sigma-70 factor family.</text>
</comment>
<accession>A0A7C9HBT7</accession>
<dbReference type="GO" id="GO:0016987">
    <property type="term" value="F:sigma factor activity"/>
    <property type="evidence" value="ECO:0007669"/>
    <property type="project" value="UniProtKB-KW"/>
</dbReference>
<reference evidence="9 10" key="1">
    <citation type="submission" date="2019-06" db="EMBL/GenBank/DDBJ databases">
        <title>Enrichment of Autotrophic Halophilic Microorganisms from Red Sea Brine Pool Using Microbial Electrosynthesis System.</title>
        <authorList>
            <person name="Alqahtani M.F."/>
            <person name="Bajracharya S."/>
            <person name="Katuri K.P."/>
            <person name="Ali M."/>
            <person name="Saikaly P.E."/>
        </authorList>
    </citation>
    <scope>NUCLEOTIDE SEQUENCE [LARGE SCALE GENOMIC DNA]</scope>
    <source>
        <strain evidence="9">MES6</strain>
    </source>
</reference>
<feature type="compositionally biased region" description="Basic and acidic residues" evidence="6">
    <location>
        <begin position="1"/>
        <end position="11"/>
    </location>
</feature>
<keyword evidence="4" id="KW-0238">DNA-binding</keyword>
<dbReference type="PANTHER" id="PTHR30376:SF3">
    <property type="entry name" value="RNA POLYMERASE SIGMA FACTOR RPOH"/>
    <property type="match status" value="1"/>
</dbReference>
<dbReference type="Pfam" id="PF04545">
    <property type="entry name" value="Sigma70_r4"/>
    <property type="match status" value="1"/>
</dbReference>
<dbReference type="SUPFAM" id="SSF88946">
    <property type="entry name" value="Sigma2 domain of RNA polymerase sigma factors"/>
    <property type="match status" value="1"/>
</dbReference>
<dbReference type="Proteomes" id="UP000483078">
    <property type="component" value="Unassembled WGS sequence"/>
</dbReference>
<feature type="domain" description="RNA polymerase sigma-70 region 4" evidence="8">
    <location>
        <begin position="228"/>
        <end position="277"/>
    </location>
</feature>
<dbReference type="InterPro" id="IPR000943">
    <property type="entry name" value="RNA_pol_sigma70"/>
</dbReference>
<evidence type="ECO:0000256" key="6">
    <source>
        <dbReference type="SAM" id="MobiDB-lite"/>
    </source>
</evidence>
<name>A0A7C9HBT7_9RHOB</name>
<dbReference type="AlphaFoldDB" id="A0A7C9HBT7"/>
<dbReference type="PRINTS" id="PR00046">
    <property type="entry name" value="SIGMA70FCT"/>
</dbReference>
<dbReference type="EMBL" id="VENJ01000006">
    <property type="protein sequence ID" value="MTJ04267.1"/>
    <property type="molecule type" value="Genomic_DNA"/>
</dbReference>
<evidence type="ECO:0000259" key="7">
    <source>
        <dbReference type="Pfam" id="PF04542"/>
    </source>
</evidence>
<dbReference type="GO" id="GO:0003677">
    <property type="term" value="F:DNA binding"/>
    <property type="evidence" value="ECO:0007669"/>
    <property type="project" value="UniProtKB-KW"/>
</dbReference>
<dbReference type="InterPro" id="IPR007627">
    <property type="entry name" value="RNA_pol_sigma70_r2"/>
</dbReference>
<dbReference type="Gene3D" id="1.20.120.1810">
    <property type="match status" value="1"/>
</dbReference>
<keyword evidence="5" id="KW-0804">Transcription</keyword>
<protein>
    <submittedName>
        <fullName evidence="9">Sigma-70 family RNA polymerase sigma factor</fullName>
    </submittedName>
</protein>
<comment type="caution">
    <text evidence="9">The sequence shown here is derived from an EMBL/GenBank/DDBJ whole genome shotgun (WGS) entry which is preliminary data.</text>
</comment>
<evidence type="ECO:0000313" key="9">
    <source>
        <dbReference type="EMBL" id="MTJ04267.1"/>
    </source>
</evidence>
<dbReference type="PANTHER" id="PTHR30376">
    <property type="entry name" value="SIGMA FACTOR RPOH HEAT SHOCK RELATED"/>
    <property type="match status" value="1"/>
</dbReference>